<evidence type="ECO:0000313" key="2">
    <source>
        <dbReference type="EMBL" id="WDZ87374.1"/>
    </source>
</evidence>
<dbReference type="RefSeq" id="WP_275034306.1">
    <property type="nucleotide sequence ID" value="NZ_CP118615.1"/>
</dbReference>
<gene>
    <name evidence="2" type="ORF">PVK37_13650</name>
</gene>
<accession>A0ABY7ZZQ8</accession>
<dbReference type="Proteomes" id="UP001219605">
    <property type="component" value="Chromosome"/>
</dbReference>
<keyword evidence="3" id="KW-1185">Reference proteome</keyword>
<dbReference type="EMBL" id="CP118615">
    <property type="protein sequence ID" value="WDZ87374.1"/>
    <property type="molecule type" value="Genomic_DNA"/>
</dbReference>
<evidence type="ECO:0008006" key="4">
    <source>
        <dbReference type="Google" id="ProtNLM"/>
    </source>
</evidence>
<proteinExistence type="predicted"/>
<dbReference type="InterPro" id="IPR006311">
    <property type="entry name" value="TAT_signal"/>
</dbReference>
<evidence type="ECO:0000313" key="3">
    <source>
        <dbReference type="Proteomes" id="UP001219605"/>
    </source>
</evidence>
<dbReference type="Pfam" id="PF24152">
    <property type="entry name" value="DUF7405"/>
    <property type="match status" value="1"/>
</dbReference>
<evidence type="ECO:0000256" key="1">
    <source>
        <dbReference type="SAM" id="MobiDB-lite"/>
    </source>
</evidence>
<sequence length="528" mass="56356">MTTSADPPWSTPDRSAAGPSAAGSSAVGSSAAGSSGVGADDRVALRRRALLGGGALVAAATALAACSSVARTPTRPAAPSRATSPLPDIQFDVARYSAPEQTSPTGGPFTMPPVHTVYLTATLGRTPGPADQRELTRVLDELESRYAFGAAGLMTFVSYGLPYFRRLPGPVVDAHLPRLAADPARSVLEEAVPGPTDVHPDQPGVTKRRFTVPVRIEANDLLFTFRSDRATTIQDVLAWFGGSGRLAGQAVPSPAFAGLLTVTSTRHMFTQVGLPRSVAEQNQLPYARFIQPDSPMWMGFSDQQTNASGPPAICTFAGTDAARLTTARPGDYLDNGSIQHLSHVILDMLQFYDMATATTPPSENGSFAKRVQYMFHAPAVHPGNADQLTDGGGPSFLPAENRGPDYAERTARGIGLPAGERRMGHLSTLQRTSRAADGTPMHLRIDGPGFDALDVPDGSNQPKLHFSVFVPTADFFATMRRSQASVDLARRHRVAEQDNGLERFLTCTRRQNFLVPPRRHRAFPLLGV</sequence>
<feature type="compositionally biased region" description="Low complexity" evidence="1">
    <location>
        <begin position="15"/>
        <end position="37"/>
    </location>
</feature>
<dbReference type="InterPro" id="IPR055828">
    <property type="entry name" value="DUF7405"/>
</dbReference>
<feature type="region of interest" description="Disordered" evidence="1">
    <location>
        <begin position="1"/>
        <end position="37"/>
    </location>
</feature>
<organism evidence="2 3">
    <name type="scientific">Micromonospora cathayae</name>
    <dbReference type="NCBI Taxonomy" id="3028804"/>
    <lineage>
        <taxon>Bacteria</taxon>
        <taxon>Bacillati</taxon>
        <taxon>Actinomycetota</taxon>
        <taxon>Actinomycetes</taxon>
        <taxon>Micromonosporales</taxon>
        <taxon>Micromonosporaceae</taxon>
        <taxon>Micromonospora</taxon>
    </lineage>
</organism>
<dbReference type="PROSITE" id="PS51318">
    <property type="entry name" value="TAT"/>
    <property type="match status" value="1"/>
</dbReference>
<protein>
    <recommendedName>
        <fullName evidence="4">Deferrochelatase/peroxidase EfeB</fullName>
    </recommendedName>
</protein>
<name>A0ABY7ZZQ8_9ACTN</name>
<reference evidence="2 3" key="1">
    <citation type="submission" date="2023-02" db="EMBL/GenBank/DDBJ databases">
        <authorList>
            <person name="Mo P."/>
        </authorList>
    </citation>
    <scope>NUCLEOTIDE SEQUENCE [LARGE SCALE GENOMIC DNA]</scope>
    <source>
        <strain evidence="2 3">HUAS 3</strain>
    </source>
</reference>